<name>A0A2R6RXN6_ACTCC</name>
<evidence type="ECO:0000256" key="1">
    <source>
        <dbReference type="SAM" id="Phobius"/>
    </source>
</evidence>
<accession>A0A2R6RXN6</accession>
<gene>
    <name evidence="3" type="ORF">CEY00_Acc01902</name>
    <name evidence="4" type="ORF">CEY00_Acc01903</name>
</gene>
<dbReference type="OMA" id="RAFIHPK"/>
<feature type="signal peptide" evidence="2">
    <location>
        <begin position="1"/>
        <end position="25"/>
    </location>
</feature>
<dbReference type="Gramene" id="PSS34790">
    <property type="protein sequence ID" value="PSS34790"/>
    <property type="gene ID" value="CEY00_Acc01902"/>
</dbReference>
<dbReference type="AlphaFoldDB" id="A0A2R6RXN6"/>
<dbReference type="PANTHER" id="PTHR33512:SF14">
    <property type="entry name" value="EXPRESSED PROTEIN"/>
    <property type="match status" value="1"/>
</dbReference>
<keyword evidence="1" id="KW-0472">Membrane</keyword>
<evidence type="ECO:0000313" key="5">
    <source>
        <dbReference type="Proteomes" id="UP000241394"/>
    </source>
</evidence>
<evidence type="ECO:0000256" key="2">
    <source>
        <dbReference type="SAM" id="SignalP"/>
    </source>
</evidence>
<dbReference type="EMBL" id="NKQK01000002">
    <property type="protein sequence ID" value="PSS34790.1"/>
    <property type="molecule type" value="Genomic_DNA"/>
</dbReference>
<keyword evidence="1" id="KW-0812">Transmembrane</keyword>
<feature type="transmembrane region" description="Helical" evidence="1">
    <location>
        <begin position="239"/>
        <end position="263"/>
    </location>
</feature>
<dbReference type="InParanoid" id="A0A2R6RXN6"/>
<dbReference type="Proteomes" id="UP000241394">
    <property type="component" value="Chromosome LG2"/>
</dbReference>
<reference evidence="5" key="2">
    <citation type="journal article" date="2018" name="BMC Genomics">
        <title>A manually annotated Actinidia chinensis var. chinensis (kiwifruit) genome highlights the challenges associated with draft genomes and gene prediction in plants.</title>
        <authorList>
            <person name="Pilkington S.M."/>
            <person name="Crowhurst R."/>
            <person name="Hilario E."/>
            <person name="Nardozza S."/>
            <person name="Fraser L."/>
            <person name="Peng Y."/>
            <person name="Gunaseelan K."/>
            <person name="Simpson R."/>
            <person name="Tahir J."/>
            <person name="Deroles S.C."/>
            <person name="Templeton K."/>
            <person name="Luo Z."/>
            <person name="Davy M."/>
            <person name="Cheng C."/>
            <person name="McNeilage M."/>
            <person name="Scaglione D."/>
            <person name="Liu Y."/>
            <person name="Zhang Q."/>
            <person name="Datson P."/>
            <person name="De Silva N."/>
            <person name="Gardiner S.E."/>
            <person name="Bassett H."/>
            <person name="Chagne D."/>
            <person name="McCallum J."/>
            <person name="Dzierzon H."/>
            <person name="Deng C."/>
            <person name="Wang Y.Y."/>
            <person name="Barron L."/>
            <person name="Manako K."/>
            <person name="Bowen J."/>
            <person name="Foster T.M."/>
            <person name="Erridge Z.A."/>
            <person name="Tiffin H."/>
            <person name="Waite C.N."/>
            <person name="Davies K.M."/>
            <person name="Grierson E.P."/>
            <person name="Laing W.A."/>
            <person name="Kirk R."/>
            <person name="Chen X."/>
            <person name="Wood M."/>
            <person name="Montefiori M."/>
            <person name="Brummell D.A."/>
            <person name="Schwinn K.E."/>
            <person name="Catanach A."/>
            <person name="Fullerton C."/>
            <person name="Li D."/>
            <person name="Meiyalaghan S."/>
            <person name="Nieuwenhuizen N."/>
            <person name="Read N."/>
            <person name="Prakash R."/>
            <person name="Hunter D."/>
            <person name="Zhang H."/>
            <person name="McKenzie M."/>
            <person name="Knabel M."/>
            <person name="Harris A."/>
            <person name="Allan A.C."/>
            <person name="Gleave A."/>
            <person name="Chen A."/>
            <person name="Janssen B.J."/>
            <person name="Plunkett B."/>
            <person name="Ampomah-Dwamena C."/>
            <person name="Voogd C."/>
            <person name="Leif D."/>
            <person name="Lafferty D."/>
            <person name="Souleyre E.J.F."/>
            <person name="Varkonyi-Gasic E."/>
            <person name="Gambi F."/>
            <person name="Hanley J."/>
            <person name="Yao J.L."/>
            <person name="Cheung J."/>
            <person name="David K.M."/>
            <person name="Warren B."/>
            <person name="Marsh K."/>
            <person name="Snowden K.C."/>
            <person name="Lin-Wang K."/>
            <person name="Brian L."/>
            <person name="Martinez-Sanchez M."/>
            <person name="Wang M."/>
            <person name="Ileperuma N."/>
            <person name="Macnee N."/>
            <person name="Campin R."/>
            <person name="McAtee P."/>
            <person name="Drummond R.S.M."/>
            <person name="Espley R.V."/>
            <person name="Ireland H.S."/>
            <person name="Wu R."/>
            <person name="Atkinson R.G."/>
            <person name="Karunairetnam S."/>
            <person name="Bulley S."/>
            <person name="Chunkath S."/>
            <person name="Hanley Z."/>
            <person name="Storey R."/>
            <person name="Thrimawithana A.H."/>
            <person name="Thomson S."/>
            <person name="David C."/>
            <person name="Testolin R."/>
            <person name="Huang H."/>
            <person name="Hellens R.P."/>
            <person name="Schaffer R.J."/>
        </authorList>
    </citation>
    <scope>NUCLEOTIDE SEQUENCE [LARGE SCALE GENOMIC DNA]</scope>
    <source>
        <strain evidence="5">cv. Red5</strain>
    </source>
</reference>
<dbReference type="InterPro" id="IPR010605">
    <property type="entry name" value="DUF1191"/>
</dbReference>
<dbReference type="STRING" id="1590841.A0A2R6RXN6"/>
<comment type="caution">
    <text evidence="3">The sequence shown here is derived from an EMBL/GenBank/DDBJ whole genome shotgun (WGS) entry which is preliminary data.</text>
</comment>
<protein>
    <submittedName>
        <fullName evidence="3">Potassium transport system protein kup</fullName>
    </submittedName>
</protein>
<evidence type="ECO:0000313" key="3">
    <source>
        <dbReference type="EMBL" id="PSS34790.1"/>
    </source>
</evidence>
<sequence>MGLLPRSLTMLLLLIWIFWLPKLSAQLVDSSIRDPRALDALLQGYAFRAFVRPRTGIVYDGVVPSNLTGISISAIRLRRGSLRTKGVKAYKEFEIPMGVVVQPYVERLVLVYQNLGNRSTVYYPLANYVYLAPVLGLLAYNASDLSAKNLPELDIRASNQPISIKFSDVKSVPDGSVAKCVWFDLHGLVNFSSVVSGNVCSTFEQGHFSIVVESTAPSPAPPGEVPNVGGGGKKKNTTVWIVVGSVVGGLVLLVLLGVLAVWVQGYKHRKKMQQMEKAAEVGEALHMTSVGNTKAPAATVTRTQPTLESEYVP</sequence>
<dbReference type="GO" id="GO:0016020">
    <property type="term" value="C:membrane"/>
    <property type="evidence" value="ECO:0007669"/>
    <property type="project" value="TreeGrafter"/>
</dbReference>
<proteinExistence type="predicted"/>
<dbReference type="EMBL" id="NKQK01000002">
    <property type="protein sequence ID" value="PSS34791.1"/>
    <property type="molecule type" value="Genomic_DNA"/>
</dbReference>
<keyword evidence="1" id="KW-1133">Transmembrane helix</keyword>
<dbReference type="Pfam" id="PF06697">
    <property type="entry name" value="DUF1191"/>
    <property type="match status" value="1"/>
</dbReference>
<dbReference type="OrthoDB" id="1925347at2759"/>
<evidence type="ECO:0000313" key="4">
    <source>
        <dbReference type="EMBL" id="PSS34791.1"/>
    </source>
</evidence>
<dbReference type="FunCoup" id="A0A2R6RXN6">
    <property type="interactions" value="2672"/>
</dbReference>
<reference evidence="3 5" key="1">
    <citation type="submission" date="2017-07" db="EMBL/GenBank/DDBJ databases">
        <title>An improved, manually edited Actinidia chinensis var. chinensis (kiwifruit) genome highlights the challenges associated with draft genomes and gene prediction in plants.</title>
        <authorList>
            <person name="Pilkington S."/>
            <person name="Crowhurst R."/>
            <person name="Hilario E."/>
            <person name="Nardozza S."/>
            <person name="Fraser L."/>
            <person name="Peng Y."/>
            <person name="Gunaseelan K."/>
            <person name="Simpson R."/>
            <person name="Tahir J."/>
            <person name="Deroles S."/>
            <person name="Templeton K."/>
            <person name="Luo Z."/>
            <person name="Davy M."/>
            <person name="Cheng C."/>
            <person name="Mcneilage M."/>
            <person name="Scaglione D."/>
            <person name="Liu Y."/>
            <person name="Zhang Q."/>
            <person name="Datson P."/>
            <person name="De Silva N."/>
            <person name="Gardiner S."/>
            <person name="Bassett H."/>
            <person name="Chagne D."/>
            <person name="Mccallum J."/>
            <person name="Dzierzon H."/>
            <person name="Deng C."/>
            <person name="Wang Y.-Y."/>
            <person name="Barron N."/>
            <person name="Manako K."/>
            <person name="Bowen J."/>
            <person name="Foster T."/>
            <person name="Erridge Z."/>
            <person name="Tiffin H."/>
            <person name="Waite C."/>
            <person name="Davies K."/>
            <person name="Grierson E."/>
            <person name="Laing W."/>
            <person name="Kirk R."/>
            <person name="Chen X."/>
            <person name="Wood M."/>
            <person name="Montefiori M."/>
            <person name="Brummell D."/>
            <person name="Schwinn K."/>
            <person name="Catanach A."/>
            <person name="Fullerton C."/>
            <person name="Li D."/>
            <person name="Meiyalaghan S."/>
            <person name="Nieuwenhuizen N."/>
            <person name="Read N."/>
            <person name="Prakash R."/>
            <person name="Hunter D."/>
            <person name="Zhang H."/>
            <person name="Mckenzie M."/>
            <person name="Knabel M."/>
            <person name="Harris A."/>
            <person name="Allan A."/>
            <person name="Chen A."/>
            <person name="Janssen B."/>
            <person name="Plunkett B."/>
            <person name="Dwamena C."/>
            <person name="Voogd C."/>
            <person name="Leif D."/>
            <person name="Lafferty D."/>
            <person name="Souleyre E."/>
            <person name="Varkonyi-Gasic E."/>
            <person name="Gambi F."/>
            <person name="Hanley J."/>
            <person name="Yao J.-L."/>
            <person name="Cheung J."/>
            <person name="David K."/>
            <person name="Warren B."/>
            <person name="Marsh K."/>
            <person name="Snowden K."/>
            <person name="Lin-Wang K."/>
            <person name="Brian L."/>
            <person name="Martinez-Sanchez M."/>
            <person name="Wang M."/>
            <person name="Ileperuma N."/>
            <person name="Macnee N."/>
            <person name="Campin R."/>
            <person name="Mcatee P."/>
            <person name="Drummond R."/>
            <person name="Espley R."/>
            <person name="Ireland H."/>
            <person name="Wu R."/>
            <person name="Atkinson R."/>
            <person name="Karunairetnam S."/>
            <person name="Bulley S."/>
            <person name="Chunkath S."/>
            <person name="Hanley Z."/>
            <person name="Storey R."/>
            <person name="Thrimawithana A."/>
            <person name="Thomson S."/>
            <person name="David C."/>
            <person name="Testolin R."/>
        </authorList>
    </citation>
    <scope>NUCLEOTIDE SEQUENCE [LARGE SCALE GENOMIC DNA]</scope>
    <source>
        <strain evidence="5">cv. Red5</strain>
        <tissue evidence="3">Young leaf</tissue>
    </source>
</reference>
<feature type="chain" id="PRO_5036321527" evidence="2">
    <location>
        <begin position="26"/>
        <end position="313"/>
    </location>
</feature>
<dbReference type="Gramene" id="PSS34791">
    <property type="protein sequence ID" value="PSS34791"/>
    <property type="gene ID" value="CEY00_Acc01903"/>
</dbReference>
<dbReference type="Gene3D" id="1.20.5.930">
    <property type="entry name" value="Bicelle-embedded integrin alpha(iib) transmembrane segment"/>
    <property type="match status" value="1"/>
</dbReference>
<organism evidence="3 5">
    <name type="scientific">Actinidia chinensis var. chinensis</name>
    <name type="common">Chinese soft-hair kiwi</name>
    <dbReference type="NCBI Taxonomy" id="1590841"/>
    <lineage>
        <taxon>Eukaryota</taxon>
        <taxon>Viridiplantae</taxon>
        <taxon>Streptophyta</taxon>
        <taxon>Embryophyta</taxon>
        <taxon>Tracheophyta</taxon>
        <taxon>Spermatophyta</taxon>
        <taxon>Magnoliopsida</taxon>
        <taxon>eudicotyledons</taxon>
        <taxon>Gunneridae</taxon>
        <taxon>Pentapetalae</taxon>
        <taxon>asterids</taxon>
        <taxon>Ericales</taxon>
        <taxon>Actinidiaceae</taxon>
        <taxon>Actinidia</taxon>
    </lineage>
</organism>
<dbReference type="PANTHER" id="PTHR33512">
    <property type="entry name" value="PROTEIN, PUTATIVE (DUF1191)-RELATED"/>
    <property type="match status" value="1"/>
</dbReference>
<keyword evidence="5" id="KW-1185">Reference proteome</keyword>
<keyword evidence="2" id="KW-0732">Signal</keyword>